<dbReference type="InterPro" id="IPR005864">
    <property type="entry name" value="ATP_synth_F0_bsu_bac"/>
</dbReference>
<feature type="signal peptide" evidence="18">
    <location>
        <begin position="1"/>
        <end position="25"/>
    </location>
</feature>
<evidence type="ECO:0000256" key="7">
    <source>
        <dbReference type="ARBA" id="ARBA00022989"/>
    </source>
</evidence>
<dbReference type="HAMAP" id="MF_01398">
    <property type="entry name" value="ATP_synth_b_bprime"/>
    <property type="match status" value="1"/>
</dbReference>
<proteinExistence type="inferred from homology"/>
<comment type="function">
    <text evidence="12">Component of the F(0) channel, it forms part of the peripheral stalk, linking F(1) to F(0). The b'-subunit is a diverged and duplicated form of b found in plants and photosynthetic bacteria.</text>
</comment>
<keyword evidence="8 15" id="KW-0406">Ion transport</keyword>
<comment type="subcellular location">
    <subcellularLocation>
        <location evidence="15">Cell membrane</location>
        <topology evidence="15">Single-pass membrane protein</topology>
    </subcellularLocation>
    <subcellularLocation>
        <location evidence="14">Endomembrane system</location>
        <topology evidence="14">Single-pass membrane protein</topology>
    </subcellularLocation>
</comment>
<dbReference type="GO" id="GO:0012505">
    <property type="term" value="C:endomembrane system"/>
    <property type="evidence" value="ECO:0007669"/>
    <property type="project" value="UniProtKB-SubCell"/>
</dbReference>
<dbReference type="Pfam" id="PF00430">
    <property type="entry name" value="ATP-synt_B"/>
    <property type="match status" value="1"/>
</dbReference>
<evidence type="ECO:0000256" key="4">
    <source>
        <dbReference type="ARBA" id="ARBA00022547"/>
    </source>
</evidence>
<dbReference type="CDD" id="cd06503">
    <property type="entry name" value="ATP-synt_Fo_b"/>
    <property type="match status" value="1"/>
</dbReference>
<name>A0A521G3L9_9BACT</name>
<evidence type="ECO:0000313" key="19">
    <source>
        <dbReference type="EMBL" id="TAA75614.1"/>
    </source>
</evidence>
<keyword evidence="10 15" id="KW-0066">ATP synthesis</keyword>
<evidence type="ECO:0000256" key="2">
    <source>
        <dbReference type="ARBA" id="ARBA00022448"/>
    </source>
</evidence>
<evidence type="ECO:0000256" key="8">
    <source>
        <dbReference type="ARBA" id="ARBA00023065"/>
    </source>
</evidence>
<keyword evidence="17" id="KW-0175">Coiled coil</keyword>
<evidence type="ECO:0000256" key="15">
    <source>
        <dbReference type="HAMAP-Rule" id="MF_01398"/>
    </source>
</evidence>
<protein>
    <recommendedName>
        <fullName evidence="15">ATP synthase subunit b</fullName>
    </recommendedName>
    <alternativeName>
        <fullName evidence="15">ATP synthase F(0) sector subunit b</fullName>
    </alternativeName>
    <alternativeName>
        <fullName evidence="15">ATPase subunit I</fullName>
    </alternativeName>
    <alternativeName>
        <fullName evidence="15">F-type ATPase subunit b</fullName>
        <shortName evidence="15">F-ATPase subunit b</shortName>
    </alternativeName>
</protein>
<dbReference type="GO" id="GO:0045259">
    <property type="term" value="C:proton-transporting ATP synthase complex"/>
    <property type="evidence" value="ECO:0007669"/>
    <property type="project" value="UniProtKB-KW"/>
</dbReference>
<dbReference type="GO" id="GO:0005886">
    <property type="term" value="C:plasma membrane"/>
    <property type="evidence" value="ECO:0007669"/>
    <property type="project" value="UniProtKB-SubCell"/>
</dbReference>
<comment type="subunit">
    <text evidence="15">F-type ATPases have 2 components, F(1) - the catalytic core - and F(0) - the membrane proton channel. F(1) has five subunits: alpha(3), beta(3), gamma(1), delta(1), epsilon(1). F(0) has three main subunits: a(1), b(2) and c(10-14). The alpha and beta chains form an alternating ring which encloses part of the gamma chain. F(1) is attached to F(0) by a central stalk formed by the gamma and epsilon chains, while a peripheral stalk is formed by the delta and b chains.</text>
</comment>
<evidence type="ECO:0000256" key="17">
    <source>
        <dbReference type="SAM" id="Coils"/>
    </source>
</evidence>
<feature type="chain" id="PRO_5021984778" description="ATP synthase subunit b" evidence="18">
    <location>
        <begin position="26"/>
        <end position="233"/>
    </location>
</feature>
<dbReference type="InterPro" id="IPR002146">
    <property type="entry name" value="ATP_synth_b/b'su_bac/chlpt"/>
</dbReference>
<keyword evidence="18" id="KW-0732">Signal</keyword>
<sequence>MKVKKVLPLLAATWLCVGAAGAVFAEEHGAAASHEQAAVQDAHQIDHAAEASVGHDAHAGGEEGHGESHAAPMITGEKLKDLLWRTLNFAALVFLLVKFAGKPIVEGLGSRRKAIEDDLQELQAKRNEAERSYKDFEARLAGMEQEFELIVGRAVALAQDERSRILAEAESSARDIRRQAEAAVEAAAAAARSSLQDEVAEQAAAMAEHLILKNLTPADQVMIIEQYLERATQ</sequence>
<keyword evidence="2 15" id="KW-0813">Transport</keyword>
<evidence type="ECO:0000256" key="9">
    <source>
        <dbReference type="ARBA" id="ARBA00023136"/>
    </source>
</evidence>
<evidence type="ECO:0000256" key="12">
    <source>
        <dbReference type="ARBA" id="ARBA00025614"/>
    </source>
</evidence>
<evidence type="ECO:0000256" key="11">
    <source>
        <dbReference type="ARBA" id="ARBA00025198"/>
    </source>
</evidence>
<dbReference type="PANTHER" id="PTHR33445">
    <property type="entry name" value="ATP SYNTHASE SUBUNIT B', CHLOROPLASTIC"/>
    <property type="match status" value="1"/>
</dbReference>
<dbReference type="AlphaFoldDB" id="A0A521G3L9"/>
<comment type="subunit">
    <text evidence="13">F-type ATPases have 2 components, F(1) - the catalytic core - and F(0) - the membrane proton channel. F(1) has five subunits: alpha(3), beta(3), gamma(1), delta(1), epsilon(1). F(0) has four main subunits: a(1), b(2) and c(10-14). The alpha and beta chains form an alternating ring which encloses part of the gamma chain. F(1) is attached to F(0) by a central stalk formed by the gamma and epsilon chains, while a peripheral stalk is formed by the delta and b chains.</text>
</comment>
<reference evidence="19" key="1">
    <citation type="submission" date="2017-07" db="EMBL/GenBank/DDBJ databases">
        <title>The cable genome - Insights into the physiology and evolution of filamentous bacteria capable of sulfide oxidation via long distance electron transfer.</title>
        <authorList>
            <person name="Thorup C."/>
            <person name="Bjerg J.T."/>
            <person name="Schreiber L."/>
            <person name="Nielsen L.P."/>
            <person name="Kjeldsen K.U."/>
            <person name="Boesen T."/>
            <person name="Boggild A."/>
            <person name="Meysman F."/>
            <person name="Geelhoed J."/>
            <person name="Schramm A."/>
        </authorList>
    </citation>
    <scope>NUCLEOTIDE SEQUENCE [LARGE SCALE GENOMIC DNA]</scope>
    <source>
        <strain evidence="19">GS</strain>
    </source>
</reference>
<comment type="similarity">
    <text evidence="1 15 16">Belongs to the ATPase B chain family.</text>
</comment>
<organism evidence="19 20">
    <name type="scientific">Candidatus Electronema aureum</name>
    <dbReference type="NCBI Taxonomy" id="2005002"/>
    <lineage>
        <taxon>Bacteria</taxon>
        <taxon>Pseudomonadati</taxon>
        <taxon>Thermodesulfobacteriota</taxon>
        <taxon>Desulfobulbia</taxon>
        <taxon>Desulfobulbales</taxon>
        <taxon>Desulfobulbaceae</taxon>
        <taxon>Candidatus Electronema</taxon>
    </lineage>
</organism>
<evidence type="ECO:0000256" key="5">
    <source>
        <dbReference type="ARBA" id="ARBA00022692"/>
    </source>
</evidence>
<evidence type="ECO:0000256" key="10">
    <source>
        <dbReference type="ARBA" id="ARBA00023310"/>
    </source>
</evidence>
<dbReference type="InterPro" id="IPR050059">
    <property type="entry name" value="ATP_synthase_B_chain"/>
</dbReference>
<accession>A0A521G3L9</accession>
<dbReference type="NCBIfam" id="TIGR01144">
    <property type="entry name" value="ATP_synt_b"/>
    <property type="match status" value="1"/>
</dbReference>
<dbReference type="PANTHER" id="PTHR33445:SF1">
    <property type="entry name" value="ATP SYNTHASE SUBUNIT B"/>
    <property type="match status" value="1"/>
</dbReference>
<keyword evidence="4 15" id="KW-0138">CF(0)</keyword>
<dbReference type="GO" id="GO:0046933">
    <property type="term" value="F:proton-transporting ATP synthase activity, rotational mechanism"/>
    <property type="evidence" value="ECO:0007669"/>
    <property type="project" value="UniProtKB-UniRule"/>
</dbReference>
<keyword evidence="7 15" id="KW-1133">Transmembrane helix</keyword>
<dbReference type="GO" id="GO:0046961">
    <property type="term" value="F:proton-transporting ATPase activity, rotational mechanism"/>
    <property type="evidence" value="ECO:0007669"/>
    <property type="project" value="TreeGrafter"/>
</dbReference>
<evidence type="ECO:0000313" key="20">
    <source>
        <dbReference type="Proteomes" id="UP000316238"/>
    </source>
</evidence>
<evidence type="ECO:0000256" key="18">
    <source>
        <dbReference type="SAM" id="SignalP"/>
    </source>
</evidence>
<keyword evidence="20" id="KW-1185">Reference proteome</keyword>
<comment type="function">
    <text evidence="11 15">F(1)F(0) ATP synthase produces ATP from ADP in the presence of a proton or sodium gradient. F-type ATPases consist of two structural domains, F(1) containing the extramembraneous catalytic core and F(0) containing the membrane proton channel, linked together by a central stalk and a peripheral stalk. During catalysis, ATP synthesis in the catalytic domain of F(1) is coupled via a rotary mechanism of the central stalk subunits to proton translocation.</text>
</comment>
<keyword evidence="6 15" id="KW-0375">Hydrogen ion transport</keyword>
<comment type="caution">
    <text evidence="19">The sequence shown here is derived from an EMBL/GenBank/DDBJ whole genome shotgun (WGS) entry which is preliminary data.</text>
</comment>
<evidence type="ECO:0000256" key="14">
    <source>
        <dbReference type="ARBA" id="ARBA00037847"/>
    </source>
</evidence>
<keyword evidence="3 15" id="KW-1003">Cell membrane</keyword>
<dbReference type="Proteomes" id="UP000316238">
    <property type="component" value="Unassembled WGS sequence"/>
</dbReference>
<keyword evidence="5 15" id="KW-0812">Transmembrane</keyword>
<feature type="coiled-coil region" evidence="17">
    <location>
        <begin position="105"/>
        <end position="186"/>
    </location>
</feature>
<evidence type="ECO:0000256" key="6">
    <source>
        <dbReference type="ARBA" id="ARBA00022781"/>
    </source>
</evidence>
<evidence type="ECO:0000256" key="16">
    <source>
        <dbReference type="RuleBase" id="RU003848"/>
    </source>
</evidence>
<evidence type="ECO:0000256" key="13">
    <source>
        <dbReference type="ARBA" id="ARBA00026054"/>
    </source>
</evidence>
<keyword evidence="9 15" id="KW-0472">Membrane</keyword>
<dbReference type="EMBL" id="NQJD01000005">
    <property type="protein sequence ID" value="TAA75614.1"/>
    <property type="molecule type" value="Genomic_DNA"/>
</dbReference>
<evidence type="ECO:0000256" key="1">
    <source>
        <dbReference type="ARBA" id="ARBA00005513"/>
    </source>
</evidence>
<evidence type="ECO:0000256" key="3">
    <source>
        <dbReference type="ARBA" id="ARBA00022475"/>
    </source>
</evidence>
<gene>
    <name evidence="15" type="primary">atpF</name>
    <name evidence="19" type="ORF">CDV28_10571</name>
</gene>